<protein>
    <submittedName>
        <fullName evidence="3">Uncharacterized protein</fullName>
    </submittedName>
</protein>
<evidence type="ECO:0000313" key="3">
    <source>
        <dbReference type="EMBL" id="WNK20480.1"/>
    </source>
</evidence>
<accession>A0ABY9Z198</accession>
<evidence type="ECO:0000256" key="1">
    <source>
        <dbReference type="SAM" id="MobiDB-lite"/>
    </source>
</evidence>
<dbReference type="EMBL" id="CP119391">
    <property type="protein sequence ID" value="WNK20480.1"/>
    <property type="molecule type" value="Genomic_DNA"/>
</dbReference>
<name>A0ABY9Z198_9GAMM</name>
<dbReference type="RefSeq" id="WP_311884162.1">
    <property type="nucleotide sequence ID" value="NZ_CP119391.1"/>
</dbReference>
<dbReference type="Proteomes" id="UP001301869">
    <property type="component" value="Chromosome"/>
</dbReference>
<gene>
    <name evidence="3" type="ORF">P1P91_01980</name>
</gene>
<keyword evidence="4" id="KW-1185">Reference proteome</keyword>
<feature type="chain" id="PRO_5046881455" evidence="2">
    <location>
        <begin position="32"/>
        <end position="119"/>
    </location>
</feature>
<keyword evidence="2" id="KW-0732">Signal</keyword>
<evidence type="ECO:0000256" key="2">
    <source>
        <dbReference type="SAM" id="SignalP"/>
    </source>
</evidence>
<reference evidence="3 4" key="1">
    <citation type="submission" date="2023-03" db="EMBL/GenBank/DDBJ databases">
        <title>Halomonas sp. nov., isolated from Korean tranditional fermented seafood 'Jeotgal'.</title>
        <authorList>
            <person name="Kim B."/>
            <person name="Shin N.-R."/>
        </authorList>
    </citation>
    <scope>NUCLEOTIDE SEQUENCE [LARGE SCALE GENOMIC DNA]</scope>
    <source>
        <strain evidence="3 4">SG2L-4</strain>
    </source>
</reference>
<feature type="compositionally biased region" description="Low complexity" evidence="1">
    <location>
        <begin position="82"/>
        <end position="92"/>
    </location>
</feature>
<evidence type="ECO:0000313" key="4">
    <source>
        <dbReference type="Proteomes" id="UP001301869"/>
    </source>
</evidence>
<feature type="region of interest" description="Disordered" evidence="1">
    <location>
        <begin position="31"/>
        <end position="119"/>
    </location>
</feature>
<organism evidence="3 4">
    <name type="scientific">Halomonas piscis</name>
    <dbReference type="NCBI Taxonomy" id="3031727"/>
    <lineage>
        <taxon>Bacteria</taxon>
        <taxon>Pseudomonadati</taxon>
        <taxon>Pseudomonadota</taxon>
        <taxon>Gammaproteobacteria</taxon>
        <taxon>Oceanospirillales</taxon>
        <taxon>Halomonadaceae</taxon>
        <taxon>Halomonas</taxon>
    </lineage>
</organism>
<feature type="compositionally biased region" description="Low complexity" evidence="1">
    <location>
        <begin position="65"/>
        <end position="74"/>
    </location>
</feature>
<feature type="compositionally biased region" description="Polar residues" evidence="1">
    <location>
        <begin position="49"/>
        <end position="60"/>
    </location>
</feature>
<proteinExistence type="predicted"/>
<sequence>MRLFPYAKKQSVLAILAAGALSLGGIGLAGADEQAGFDSADDQGAMEQPSGQDDQISNSRPEPPADAGQGAPPAMSDDDAGDPQGDQDGLPGSYDEPDSEAESGQPGGAEQGEGEEAAW</sequence>
<feature type="signal peptide" evidence="2">
    <location>
        <begin position="1"/>
        <end position="31"/>
    </location>
</feature>